<dbReference type="Pfam" id="PF07661">
    <property type="entry name" value="MORN_2"/>
    <property type="match status" value="2"/>
</dbReference>
<accession>A0A4R1RFJ7</accession>
<keyword evidence="3" id="KW-1185">Reference proteome</keyword>
<dbReference type="InterPro" id="IPR011652">
    <property type="entry name" value="MORN_2"/>
</dbReference>
<keyword evidence="1" id="KW-0732">Signal</keyword>
<protein>
    <submittedName>
        <fullName evidence="2">MORN repeat protein</fullName>
    </submittedName>
</protein>
<proteinExistence type="predicted"/>
<gene>
    <name evidence="2" type="ORF">EV196_107147</name>
</gene>
<dbReference type="SUPFAM" id="SSF82185">
    <property type="entry name" value="Histone H3 K4-specific methyltransferase SET7/9 N-terminal domain"/>
    <property type="match status" value="1"/>
</dbReference>
<comment type="caution">
    <text evidence="2">The sequence shown here is derived from an EMBL/GenBank/DDBJ whole genome shotgun (WGS) entry which is preliminary data.</text>
</comment>
<name>A0A4R1RFJ7_9FLAO</name>
<dbReference type="Proteomes" id="UP000295455">
    <property type="component" value="Unassembled WGS sequence"/>
</dbReference>
<reference evidence="2 3" key="1">
    <citation type="submission" date="2019-03" db="EMBL/GenBank/DDBJ databases">
        <title>Genomic Encyclopedia of Type Strains, Phase IV (KMG-IV): sequencing the most valuable type-strain genomes for metagenomic binning, comparative biology and taxonomic classification.</title>
        <authorList>
            <person name="Goeker M."/>
        </authorList>
    </citation>
    <scope>NUCLEOTIDE SEQUENCE [LARGE SCALE GENOMIC DNA]</scope>
    <source>
        <strain evidence="2 3">DSM 18792</strain>
    </source>
</reference>
<sequence length="205" mass="23712">MIKPFLIVLFALIFSGCHQQPEKMAHAENTRISQETPNVIDNVLVAKNALYLNQKQGTWYYNKKPFNGFSVKFYPNGVLEEQLGFYKGKREGVAKRWSDNGVLRVESFYNQNKLVGIYKSWWENGLVAEESTYVNGFKQGIERQWHDNGTLSKLRHMVDGEESGMQQAWLKNGTLYINYEAKNGRIFGLLKSNLCYQLENEVVIK</sequence>
<feature type="signal peptide" evidence="1">
    <location>
        <begin position="1"/>
        <end position="19"/>
    </location>
</feature>
<dbReference type="RefSeq" id="WP_165876175.1">
    <property type="nucleotide sequence ID" value="NZ_OX156936.1"/>
</dbReference>
<evidence type="ECO:0000256" key="1">
    <source>
        <dbReference type="SAM" id="SignalP"/>
    </source>
</evidence>
<feature type="chain" id="PRO_5020954404" evidence="1">
    <location>
        <begin position="20"/>
        <end position="205"/>
    </location>
</feature>
<evidence type="ECO:0000313" key="3">
    <source>
        <dbReference type="Proteomes" id="UP000295455"/>
    </source>
</evidence>
<dbReference type="EMBL" id="SLUP01000007">
    <property type="protein sequence ID" value="TCL64440.1"/>
    <property type="molecule type" value="Genomic_DNA"/>
</dbReference>
<organism evidence="2 3">
    <name type="scientific">Mariniflexile fucanivorans</name>
    <dbReference type="NCBI Taxonomy" id="264023"/>
    <lineage>
        <taxon>Bacteria</taxon>
        <taxon>Pseudomonadati</taxon>
        <taxon>Bacteroidota</taxon>
        <taxon>Flavobacteriia</taxon>
        <taxon>Flavobacteriales</taxon>
        <taxon>Flavobacteriaceae</taxon>
        <taxon>Mariniflexile</taxon>
    </lineage>
</organism>
<dbReference type="AlphaFoldDB" id="A0A4R1RFJ7"/>
<dbReference type="Gene3D" id="3.90.930.1">
    <property type="match status" value="1"/>
</dbReference>
<evidence type="ECO:0000313" key="2">
    <source>
        <dbReference type="EMBL" id="TCL64440.1"/>
    </source>
</evidence>
<dbReference type="PROSITE" id="PS51257">
    <property type="entry name" value="PROKAR_LIPOPROTEIN"/>
    <property type="match status" value="1"/>
</dbReference>